<reference evidence="2 3" key="1">
    <citation type="submission" date="2020-04" db="EMBL/GenBank/DDBJ databases">
        <title>Molecular characterization of pseudomonads from Agaricus bisporus reveal novel blotch 2 pathogens in Western Europe.</title>
        <authorList>
            <person name="Taparia T."/>
            <person name="Krijger M."/>
            <person name="Haynes E."/>
            <person name="Elpinstone J.G."/>
            <person name="Noble R."/>
            <person name="Van Der Wolf J."/>
        </authorList>
    </citation>
    <scope>NUCLEOTIDE SEQUENCE [LARGE SCALE GENOMIC DNA]</scope>
    <source>
        <strain evidence="2 3">IPO3781</strain>
    </source>
</reference>
<dbReference type="Gene3D" id="3.40.50.300">
    <property type="entry name" value="P-loop containing nucleotide triphosphate hydrolases"/>
    <property type="match status" value="1"/>
</dbReference>
<name>A0A7Y8K7L5_9PSED</name>
<sequence>MERKVPDDDLLIQLTQQHPDFCRLRMELVEAKSLGPAPRIAVCGLMNAGKSALLNGLTGHIETEVFETKEIRATTQLQALEHEGHLYLDTPGIDACDEDDRLAWLGLANADVILFVHNLRTATLEQIETAFLCELKRRRPDLERHLVVVLTHAESVTQREVSEQAIGKILQSLFGTVPAAFATSFTTLRNGVRKGNTKLLELSGFDSLREHLQAHPGLLERGVSKQRAERDDHRRDVLEHFLDQQIAQRRKRLVKLEGTQAAQLEQLQNSVDGLFESVSHGLARG</sequence>
<dbReference type="EMBL" id="JACARF010000023">
    <property type="protein sequence ID" value="NWE77710.1"/>
    <property type="molecule type" value="Genomic_DNA"/>
</dbReference>
<dbReference type="InterPro" id="IPR027417">
    <property type="entry name" value="P-loop_NTPase"/>
</dbReference>
<dbReference type="Proteomes" id="UP000537188">
    <property type="component" value="Unassembled WGS sequence"/>
</dbReference>
<evidence type="ECO:0000313" key="3">
    <source>
        <dbReference type="Proteomes" id="UP000537188"/>
    </source>
</evidence>
<proteinExistence type="predicted"/>
<evidence type="ECO:0000313" key="2">
    <source>
        <dbReference type="EMBL" id="NWE77710.1"/>
    </source>
</evidence>
<accession>A0A7Y8K7L5</accession>
<dbReference type="InterPro" id="IPR006073">
    <property type="entry name" value="GTP-bd"/>
</dbReference>
<gene>
    <name evidence="2" type="ORF">HX828_19260</name>
</gene>
<dbReference type="GO" id="GO:0005525">
    <property type="term" value="F:GTP binding"/>
    <property type="evidence" value="ECO:0007669"/>
    <property type="project" value="InterPro"/>
</dbReference>
<dbReference type="SUPFAM" id="SSF52540">
    <property type="entry name" value="P-loop containing nucleoside triphosphate hydrolases"/>
    <property type="match status" value="1"/>
</dbReference>
<feature type="domain" description="G" evidence="1">
    <location>
        <begin position="39"/>
        <end position="130"/>
    </location>
</feature>
<comment type="caution">
    <text evidence="2">The sequence shown here is derived from an EMBL/GenBank/DDBJ whole genome shotgun (WGS) entry which is preliminary data.</text>
</comment>
<dbReference type="AlphaFoldDB" id="A0A7Y8K7L5"/>
<protein>
    <submittedName>
        <fullName evidence="2">50S ribosome-binding GTPase</fullName>
    </submittedName>
</protein>
<evidence type="ECO:0000259" key="1">
    <source>
        <dbReference type="Pfam" id="PF01926"/>
    </source>
</evidence>
<organism evidence="2 3">
    <name type="scientific">Pseudomonas yamanorum</name>
    <dbReference type="NCBI Taxonomy" id="515393"/>
    <lineage>
        <taxon>Bacteria</taxon>
        <taxon>Pseudomonadati</taxon>
        <taxon>Pseudomonadota</taxon>
        <taxon>Gammaproteobacteria</taxon>
        <taxon>Pseudomonadales</taxon>
        <taxon>Pseudomonadaceae</taxon>
        <taxon>Pseudomonas</taxon>
    </lineage>
</organism>
<dbReference type="Pfam" id="PF01926">
    <property type="entry name" value="MMR_HSR1"/>
    <property type="match status" value="1"/>
</dbReference>